<gene>
    <name evidence="4" type="ORF">chiPu_0002831</name>
</gene>
<feature type="compositionally biased region" description="Basic and acidic residues" evidence="1">
    <location>
        <begin position="66"/>
        <end position="78"/>
    </location>
</feature>
<dbReference type="GO" id="GO:0030425">
    <property type="term" value="C:dendrite"/>
    <property type="evidence" value="ECO:0007669"/>
    <property type="project" value="TreeGrafter"/>
</dbReference>
<evidence type="ECO:0000256" key="2">
    <source>
        <dbReference type="SAM" id="Phobius"/>
    </source>
</evidence>
<organism evidence="4 5">
    <name type="scientific">Chiloscyllium punctatum</name>
    <name type="common">Brownbanded bambooshark</name>
    <name type="synonym">Hemiscyllium punctatum</name>
    <dbReference type="NCBI Taxonomy" id="137246"/>
    <lineage>
        <taxon>Eukaryota</taxon>
        <taxon>Metazoa</taxon>
        <taxon>Chordata</taxon>
        <taxon>Craniata</taxon>
        <taxon>Vertebrata</taxon>
        <taxon>Chondrichthyes</taxon>
        <taxon>Elasmobranchii</taxon>
        <taxon>Galeomorphii</taxon>
        <taxon>Galeoidea</taxon>
        <taxon>Orectolobiformes</taxon>
        <taxon>Hemiscylliidae</taxon>
        <taxon>Chiloscyllium</taxon>
    </lineage>
</organism>
<dbReference type="GO" id="GO:0005249">
    <property type="term" value="F:voltage-gated potassium channel activity"/>
    <property type="evidence" value="ECO:0007669"/>
    <property type="project" value="TreeGrafter"/>
</dbReference>
<feature type="transmembrane region" description="Helical" evidence="2">
    <location>
        <begin position="435"/>
        <end position="458"/>
    </location>
</feature>
<keyword evidence="5" id="KW-1185">Reference proteome</keyword>
<dbReference type="OrthoDB" id="421226at2759"/>
<evidence type="ECO:0000313" key="5">
    <source>
        <dbReference type="Proteomes" id="UP000287033"/>
    </source>
</evidence>
<feature type="transmembrane region" description="Helical" evidence="2">
    <location>
        <begin position="544"/>
        <end position="569"/>
    </location>
</feature>
<evidence type="ECO:0000259" key="3">
    <source>
        <dbReference type="Pfam" id="PF08412"/>
    </source>
</evidence>
<dbReference type="GO" id="GO:0035725">
    <property type="term" value="P:sodium ion transmembrane transport"/>
    <property type="evidence" value="ECO:0007669"/>
    <property type="project" value="TreeGrafter"/>
</dbReference>
<feature type="compositionally biased region" description="Basic and acidic residues" evidence="1">
    <location>
        <begin position="212"/>
        <end position="228"/>
    </location>
</feature>
<proteinExistence type="predicted"/>
<keyword evidence="2" id="KW-0472">Membrane</keyword>
<evidence type="ECO:0000313" key="4">
    <source>
        <dbReference type="EMBL" id="GCC24430.1"/>
    </source>
</evidence>
<feature type="transmembrane region" description="Helical" evidence="2">
    <location>
        <begin position="470"/>
        <end position="491"/>
    </location>
</feature>
<sequence length="665" mass="71852">MSRNPEESVSTTKRVKLQGQDAGSIEDGESTESENAGTDGDGQTVEGESAGVDAGGQRLEGDNAEIDGKSQRVDRENADIDGGGQRVEGENADIGGSGQRVEGENAGIDGGGQRVEGENAGIDGGGQRVEGENADIDGSGQRVEGENAGIDGGGQRGEGENADIGGGQRVEDKNAGTDADGQRVEEVNAGIDGNSQRMEGENADIDGGGQKMEGEHAGIDADGLRAEGKNAGIGGGSQRVEGEKAGVVAGDQREEGDDAGIDGGGKRMEGESAGIDEGGEQVENDDAGKDENDLEMEDVGKNEGEDQLDLEGERSQGEEQVTGNDSETEAKVKIIDSSLVDEEMIKIDTPLDRSESICVDVLNDEKQIKTAVLTRIRRKLHRWFRILKERLQQPQINRLTLYIFGSEDAVLKECERAKNVDTFVIHPYSTLRSYYVMYVLALTFANLIITPLGITFFDKDQGLKTIAWRMFSFVSDILYLVDIIINFRVGFFCEDREVVNLNPKEIAMRYVKTWLVIDLAAAFPLDSILFLITATDVNLEPIQLILRTFSVCFLILIICHWNGCIQFFIPMIQGFPEDSWVAKANLTKAWWADQYSAGVFRAISHTLGNSYGTGGLPTELTEVAVTVVSMISGALMHTIMVANVADMVLNADVPGRMYREKVCEI</sequence>
<feature type="transmembrane region" description="Helical" evidence="2">
    <location>
        <begin position="623"/>
        <end position="649"/>
    </location>
</feature>
<dbReference type="GO" id="GO:0003254">
    <property type="term" value="P:regulation of membrane depolarization"/>
    <property type="evidence" value="ECO:0007669"/>
    <property type="project" value="TreeGrafter"/>
</dbReference>
<dbReference type="InterPro" id="IPR051413">
    <property type="entry name" value="K/Na_HCN_channel"/>
</dbReference>
<dbReference type="STRING" id="137246.A0A401S243"/>
<protein>
    <recommendedName>
        <fullName evidence="3">Ion transport N-terminal domain-containing protein</fullName>
    </recommendedName>
</protein>
<dbReference type="PANTHER" id="PTHR45689">
    <property type="entry name" value="I[[H]] CHANNEL, ISOFORM E"/>
    <property type="match status" value="1"/>
</dbReference>
<dbReference type="GO" id="GO:0030424">
    <property type="term" value="C:axon"/>
    <property type="evidence" value="ECO:0007669"/>
    <property type="project" value="TreeGrafter"/>
</dbReference>
<feature type="domain" description="Ion transport N-terminal" evidence="3">
    <location>
        <begin position="393"/>
        <end position="430"/>
    </location>
</feature>
<keyword evidence="2" id="KW-1133">Transmembrane helix</keyword>
<dbReference type="EMBL" id="BEZZ01000056">
    <property type="protein sequence ID" value="GCC24430.1"/>
    <property type="molecule type" value="Genomic_DNA"/>
</dbReference>
<keyword evidence="2" id="KW-0812">Transmembrane</keyword>
<dbReference type="PANTHER" id="PTHR45689:SF8">
    <property type="entry name" value="POTASSIUM_SODIUM HYPERPOLARIZATION-ACTIVATED CYCLIC NUCLEOTIDE-GATED CHANNEL 2-LIKE"/>
    <property type="match status" value="1"/>
</dbReference>
<accession>A0A401S243</accession>
<dbReference type="SUPFAM" id="SSF81324">
    <property type="entry name" value="Voltage-gated potassium channels"/>
    <property type="match status" value="1"/>
</dbReference>
<comment type="caution">
    <text evidence="4">The sequence shown here is derived from an EMBL/GenBank/DDBJ whole genome shotgun (WGS) entry which is preliminary data.</text>
</comment>
<dbReference type="GO" id="GO:0098855">
    <property type="term" value="C:HCN channel complex"/>
    <property type="evidence" value="ECO:0007669"/>
    <property type="project" value="TreeGrafter"/>
</dbReference>
<reference evidence="4 5" key="1">
    <citation type="journal article" date="2018" name="Nat. Ecol. Evol.">
        <title>Shark genomes provide insights into elasmobranch evolution and the origin of vertebrates.</title>
        <authorList>
            <person name="Hara Y"/>
            <person name="Yamaguchi K"/>
            <person name="Onimaru K"/>
            <person name="Kadota M"/>
            <person name="Koyanagi M"/>
            <person name="Keeley SD"/>
            <person name="Tatsumi K"/>
            <person name="Tanaka K"/>
            <person name="Motone F"/>
            <person name="Kageyama Y"/>
            <person name="Nozu R"/>
            <person name="Adachi N"/>
            <person name="Nishimura O"/>
            <person name="Nakagawa R"/>
            <person name="Tanegashima C"/>
            <person name="Kiyatake I"/>
            <person name="Matsumoto R"/>
            <person name="Murakumo K"/>
            <person name="Nishida K"/>
            <person name="Terakita A"/>
            <person name="Kuratani S"/>
            <person name="Sato K"/>
            <person name="Hyodo S Kuraku.S."/>
        </authorList>
    </citation>
    <scope>NUCLEOTIDE SEQUENCE [LARGE SCALE GENOMIC DNA]</scope>
</reference>
<dbReference type="Pfam" id="PF08412">
    <property type="entry name" value="Ion_trans_N"/>
    <property type="match status" value="1"/>
</dbReference>
<feature type="transmembrane region" description="Helical" evidence="2">
    <location>
        <begin position="511"/>
        <end position="532"/>
    </location>
</feature>
<dbReference type="AlphaFoldDB" id="A0A401S243"/>
<feature type="compositionally biased region" description="Basic and acidic residues" evidence="1">
    <location>
        <begin position="169"/>
        <end position="186"/>
    </location>
</feature>
<name>A0A401S243_CHIPU</name>
<feature type="region of interest" description="Disordered" evidence="1">
    <location>
        <begin position="1"/>
        <end position="328"/>
    </location>
</feature>
<dbReference type="Proteomes" id="UP000287033">
    <property type="component" value="Unassembled WGS sequence"/>
</dbReference>
<dbReference type="InterPro" id="IPR013621">
    <property type="entry name" value="Ion_trans_N"/>
</dbReference>
<evidence type="ECO:0000256" key="1">
    <source>
        <dbReference type="SAM" id="MobiDB-lite"/>
    </source>
</evidence>